<keyword evidence="4" id="KW-1185">Reference proteome</keyword>
<dbReference type="GO" id="GO:0010181">
    <property type="term" value="F:FMN binding"/>
    <property type="evidence" value="ECO:0007669"/>
    <property type="project" value="InterPro"/>
</dbReference>
<dbReference type="Pfam" id="PF01613">
    <property type="entry name" value="Flavin_Reduct"/>
    <property type="match status" value="1"/>
</dbReference>
<dbReference type="AlphaFoldDB" id="A0A1A0HIG8"/>
<dbReference type="GO" id="GO:0042602">
    <property type="term" value="F:riboflavin reductase (NADPH) activity"/>
    <property type="evidence" value="ECO:0007669"/>
    <property type="project" value="TreeGrafter"/>
</dbReference>
<dbReference type="SUPFAM" id="SSF50475">
    <property type="entry name" value="FMN-binding split barrel"/>
    <property type="match status" value="1"/>
</dbReference>
<evidence type="ECO:0000259" key="2">
    <source>
        <dbReference type="SMART" id="SM00903"/>
    </source>
</evidence>
<dbReference type="InterPro" id="IPR050268">
    <property type="entry name" value="NADH-dep_flavin_reductase"/>
</dbReference>
<feature type="domain" description="Flavin reductase like" evidence="2">
    <location>
        <begin position="24"/>
        <end position="206"/>
    </location>
</feature>
<dbReference type="Proteomes" id="UP000092555">
    <property type="component" value="Unassembled WGS sequence"/>
</dbReference>
<dbReference type="STRING" id="869754.A0A1A0HIG8"/>
<keyword evidence="1" id="KW-0560">Oxidoreductase</keyword>
<dbReference type="GeneID" id="30029813"/>
<dbReference type="EMBL" id="LXTC01000001">
    <property type="protein sequence ID" value="OBA23964.1"/>
    <property type="molecule type" value="Genomic_DNA"/>
</dbReference>
<protein>
    <recommendedName>
        <fullName evidence="2">Flavin reductase like domain-containing protein</fullName>
    </recommendedName>
</protein>
<evidence type="ECO:0000313" key="4">
    <source>
        <dbReference type="Proteomes" id="UP000092555"/>
    </source>
</evidence>
<dbReference type="Gene3D" id="2.30.110.10">
    <property type="entry name" value="Electron Transport, Fmn-binding Protein, Chain A"/>
    <property type="match status" value="1"/>
</dbReference>
<sequence length="213" mass="23608">MILSSRLFQNVRGTDIGSIFKSAMARVSSQTMILTAGTGAISSELHGMTLSSVCSLSVHPTPLLLFNLHLPSYTSKTLHECDGILGLHVMPPTKKAVMLGRKFAGGVKRDTSHFDAESEDGEPFHEMTTPFKGLSDAYSMHMTSKGIYVPILKELEVVFLCAKHRVFTVDKHELWVVRVDDILFPNKNYDSKSSGGLLYFQRGFRQLGQLLSE</sequence>
<proteinExistence type="predicted"/>
<dbReference type="InterPro" id="IPR012349">
    <property type="entry name" value="Split_barrel_FMN-bd"/>
</dbReference>
<accession>A0A1A0HIG8</accession>
<dbReference type="RefSeq" id="XP_018714445.1">
    <property type="nucleotide sequence ID" value="XM_018856837.1"/>
</dbReference>
<evidence type="ECO:0000313" key="3">
    <source>
        <dbReference type="EMBL" id="OBA23964.1"/>
    </source>
</evidence>
<gene>
    <name evidence="3" type="ORF">METBIDRAFT_37187</name>
</gene>
<dbReference type="SMART" id="SM00903">
    <property type="entry name" value="Flavin_Reduct"/>
    <property type="match status" value="1"/>
</dbReference>
<dbReference type="OrthoDB" id="2015405at2759"/>
<dbReference type="PANTHER" id="PTHR30466:SF1">
    <property type="entry name" value="FMN REDUCTASE (NADH) RUTF"/>
    <property type="match status" value="1"/>
</dbReference>
<organism evidence="3 4">
    <name type="scientific">Metschnikowia bicuspidata var. bicuspidata NRRL YB-4993</name>
    <dbReference type="NCBI Taxonomy" id="869754"/>
    <lineage>
        <taxon>Eukaryota</taxon>
        <taxon>Fungi</taxon>
        <taxon>Dikarya</taxon>
        <taxon>Ascomycota</taxon>
        <taxon>Saccharomycotina</taxon>
        <taxon>Pichiomycetes</taxon>
        <taxon>Metschnikowiaceae</taxon>
        <taxon>Metschnikowia</taxon>
    </lineage>
</organism>
<dbReference type="PANTHER" id="PTHR30466">
    <property type="entry name" value="FLAVIN REDUCTASE"/>
    <property type="match status" value="1"/>
</dbReference>
<dbReference type="InterPro" id="IPR002563">
    <property type="entry name" value="Flavin_Rdtase-like_dom"/>
</dbReference>
<evidence type="ECO:0000256" key="1">
    <source>
        <dbReference type="ARBA" id="ARBA00023002"/>
    </source>
</evidence>
<reference evidence="3 4" key="1">
    <citation type="submission" date="2016-05" db="EMBL/GenBank/DDBJ databases">
        <title>Comparative genomics of biotechnologically important yeasts.</title>
        <authorList>
            <consortium name="DOE Joint Genome Institute"/>
            <person name="Riley R."/>
            <person name="Haridas S."/>
            <person name="Wolfe K.H."/>
            <person name="Lopes M.R."/>
            <person name="Hittinger C.T."/>
            <person name="Goker M."/>
            <person name="Salamov A."/>
            <person name="Wisecaver J."/>
            <person name="Long T.M."/>
            <person name="Aerts A.L."/>
            <person name="Barry K."/>
            <person name="Choi C."/>
            <person name="Clum A."/>
            <person name="Coughlan A.Y."/>
            <person name="Deshpande S."/>
            <person name="Douglass A.P."/>
            <person name="Hanson S.J."/>
            <person name="Klenk H.-P."/>
            <person name="LaButti K."/>
            <person name="Lapidus A."/>
            <person name="Lindquist E."/>
            <person name="Lipzen A."/>
            <person name="Meier-kolthoff J.P."/>
            <person name="Ohm R.A."/>
            <person name="Otillar R.P."/>
            <person name="Pangilinan J."/>
            <person name="Peng Y."/>
            <person name="Rokas A."/>
            <person name="Rosa C.A."/>
            <person name="Scheuner C."/>
            <person name="Sibirny A.A."/>
            <person name="Slot J.C."/>
            <person name="Stielow J.B."/>
            <person name="Sun H."/>
            <person name="Kurtzman C.P."/>
            <person name="Blackwell M."/>
            <person name="Grigoriev I.V."/>
            <person name="Jeffries T.W."/>
        </authorList>
    </citation>
    <scope>NUCLEOTIDE SEQUENCE [LARGE SCALE GENOMIC DNA]</scope>
    <source>
        <strain evidence="3 4">NRRL YB-4993</strain>
    </source>
</reference>
<name>A0A1A0HIG8_9ASCO</name>
<comment type="caution">
    <text evidence="3">The sequence shown here is derived from an EMBL/GenBank/DDBJ whole genome shotgun (WGS) entry which is preliminary data.</text>
</comment>